<evidence type="ECO:0000259" key="5">
    <source>
        <dbReference type="PROSITE" id="PS50837"/>
    </source>
</evidence>
<dbReference type="InterPro" id="IPR027417">
    <property type="entry name" value="P-loop_NTPase"/>
</dbReference>
<feature type="coiled-coil region" evidence="3">
    <location>
        <begin position="238"/>
        <end position="305"/>
    </location>
</feature>
<reference evidence="6" key="1">
    <citation type="journal article" date="2019" name="bioRxiv">
        <title>The Genome of the Zebra Mussel, Dreissena polymorpha: A Resource for Invasive Species Research.</title>
        <authorList>
            <person name="McCartney M.A."/>
            <person name="Auch B."/>
            <person name="Kono T."/>
            <person name="Mallez S."/>
            <person name="Zhang Y."/>
            <person name="Obille A."/>
            <person name="Becker A."/>
            <person name="Abrahante J.E."/>
            <person name="Garbe J."/>
            <person name="Badalamenti J.P."/>
            <person name="Herman A."/>
            <person name="Mangelson H."/>
            <person name="Liachko I."/>
            <person name="Sullivan S."/>
            <person name="Sone E.D."/>
            <person name="Koren S."/>
            <person name="Silverstein K.A.T."/>
            <person name="Beckman K.B."/>
            <person name="Gohl D.M."/>
        </authorList>
    </citation>
    <scope>NUCLEOTIDE SEQUENCE</scope>
    <source>
        <strain evidence="6">Duluth1</strain>
        <tissue evidence="6">Whole animal</tissue>
    </source>
</reference>
<dbReference type="EMBL" id="JAIWYP010000009">
    <property type="protein sequence ID" value="KAH3770320.1"/>
    <property type="molecule type" value="Genomic_DNA"/>
</dbReference>
<comment type="caution">
    <text evidence="6">The sequence shown here is derived from an EMBL/GenBank/DDBJ whole genome shotgun (WGS) entry which is preliminary data.</text>
</comment>
<dbReference type="Gene3D" id="3.40.50.300">
    <property type="entry name" value="P-loop containing nucleotide triphosphate hydrolases"/>
    <property type="match status" value="2"/>
</dbReference>
<dbReference type="PANTHER" id="PTHR46312">
    <property type="entry name" value="NACHT DOMAIN-CONTAINING PROTEIN"/>
    <property type="match status" value="1"/>
</dbReference>
<evidence type="ECO:0000256" key="4">
    <source>
        <dbReference type="SAM" id="MobiDB-lite"/>
    </source>
</evidence>
<feature type="compositionally biased region" description="Low complexity" evidence="4">
    <location>
        <begin position="461"/>
        <end position="479"/>
    </location>
</feature>
<accession>A0A9D4E0R0</accession>
<dbReference type="PROSITE" id="PS50837">
    <property type="entry name" value="NACHT"/>
    <property type="match status" value="1"/>
</dbReference>
<dbReference type="SMART" id="SM00382">
    <property type="entry name" value="AAA"/>
    <property type="match status" value="1"/>
</dbReference>
<keyword evidence="1" id="KW-0547">Nucleotide-binding</keyword>
<feature type="region of interest" description="Disordered" evidence="4">
    <location>
        <begin position="445"/>
        <end position="506"/>
    </location>
</feature>
<evidence type="ECO:0000313" key="6">
    <source>
        <dbReference type="EMBL" id="KAH3770320.1"/>
    </source>
</evidence>
<organism evidence="6 7">
    <name type="scientific">Dreissena polymorpha</name>
    <name type="common">Zebra mussel</name>
    <name type="synonym">Mytilus polymorpha</name>
    <dbReference type="NCBI Taxonomy" id="45954"/>
    <lineage>
        <taxon>Eukaryota</taxon>
        <taxon>Metazoa</taxon>
        <taxon>Spiralia</taxon>
        <taxon>Lophotrochozoa</taxon>
        <taxon>Mollusca</taxon>
        <taxon>Bivalvia</taxon>
        <taxon>Autobranchia</taxon>
        <taxon>Heteroconchia</taxon>
        <taxon>Euheterodonta</taxon>
        <taxon>Imparidentia</taxon>
        <taxon>Neoheterodontei</taxon>
        <taxon>Myida</taxon>
        <taxon>Dreissenoidea</taxon>
        <taxon>Dreissenidae</taxon>
        <taxon>Dreissena</taxon>
    </lineage>
</organism>
<dbReference type="InterPro" id="IPR027897">
    <property type="entry name" value="DUF4559"/>
</dbReference>
<dbReference type="Pfam" id="PF15112">
    <property type="entry name" value="DUF4559"/>
    <property type="match status" value="1"/>
</dbReference>
<dbReference type="SUPFAM" id="SSF52047">
    <property type="entry name" value="RNI-like"/>
    <property type="match status" value="2"/>
</dbReference>
<keyword evidence="3" id="KW-0175">Coiled coil</keyword>
<proteinExistence type="predicted"/>
<dbReference type="Proteomes" id="UP000828390">
    <property type="component" value="Unassembled WGS sequence"/>
</dbReference>
<protein>
    <recommendedName>
        <fullName evidence="5">NACHT domain-containing protein</fullName>
    </recommendedName>
</protein>
<evidence type="ECO:0000256" key="2">
    <source>
        <dbReference type="ARBA" id="ARBA00022840"/>
    </source>
</evidence>
<dbReference type="SUPFAM" id="SSF52540">
    <property type="entry name" value="P-loop containing nucleoside triphosphate hydrolases"/>
    <property type="match status" value="2"/>
</dbReference>
<name>A0A9D4E0R0_DREPO</name>
<dbReference type="PANTHER" id="PTHR46312:SF2">
    <property type="entry name" value="NUCLEOTIDE-BINDING OLIGOMERIZATION DOMAIN-CONTAINING PROTEIN 2-LIKE"/>
    <property type="match status" value="1"/>
</dbReference>
<gene>
    <name evidence="6" type="ORF">DPMN_171604</name>
</gene>
<evidence type="ECO:0000256" key="1">
    <source>
        <dbReference type="ARBA" id="ARBA00022741"/>
    </source>
</evidence>
<feature type="domain" description="NACHT" evidence="5">
    <location>
        <begin position="398"/>
        <end position="421"/>
    </location>
</feature>
<evidence type="ECO:0000313" key="7">
    <source>
        <dbReference type="Proteomes" id="UP000828390"/>
    </source>
</evidence>
<dbReference type="OrthoDB" id="8964250at2759"/>
<keyword evidence="2" id="KW-0067">ATP-binding</keyword>
<keyword evidence="7" id="KW-1185">Reference proteome</keyword>
<dbReference type="Gene3D" id="3.80.10.10">
    <property type="entry name" value="Ribonuclease Inhibitor"/>
    <property type="match status" value="2"/>
</dbReference>
<evidence type="ECO:0000256" key="3">
    <source>
        <dbReference type="SAM" id="Coils"/>
    </source>
</evidence>
<sequence length="1819" mass="206044">MAADTNIFTDKQTNNWFKACIALNLTKDGLTDFVVTELLNVQTIVGRSCGQCFIQNLIPCSTQYVCKKRKGNNCSFHNSQQRKSCQTCDKVKQDITLLHRFERPSWANTKAELWVTDPWEIGKCYLPPDGYSSVSSVQESDFNGVVSIVLNCKHFETCLSAACLSPPPPDKQCPLEKVRQIGRDVRHTADCKVTDADLQYFFLTLTILLADPVRLLHDTSATEARRKLSDLQNDRLSLDDFGKLLKEANQTLTQAKETGERFSKEAERTLHEGLNTLEATIKAGKDRIENQAQAGEKRIEIKTQESINLINRTVIEKEQDKYERGVAELIKDMKKFYNDNLSHVPISPLNDNVDEKLLDLYMSPKIFSMCKDKGAFTQKNKRVTKYKDVFQTDNKMNRRIFLQGEAGSGKTTFLGKLALEWCKSTSSHMESSKNTDLKTIDDQNKLSSSSTYHEQSDMPCASSATNDDSDTSTASTVTTELSNKSRASFETTEESDISSSYDSFSEDSDSSCYSQAIGHTNNSSNIFADVDALQDYIFVFYITLRNLVKRFEVHTMIKEQIIDSIYSEDDREKAYRLVNEIMKRERCLVLLDGLDEWTGSGDHHNLPTLVSVYNQCVMLITTRPWKLAEGKVKHSDIDAVFQLEGINEPFELSRIILSRFVAKAELEIKHKAYKHYIRNQKLRKLISSPMMLSVIVCSYAEGIELKGSKCEIYILLLESLFKKANSEMRTFEQSPSPCFRGTQYIQPNMERLNRLAEMSFHLLFVNAKENSLVFNITELKKFKMDERKQQDFALKSGILSAKLTASTLRSLSSFMFIHKSMQEFLAAYHIACNTNLIDDIISIYLNRHPKAYLDISQVFIFLCGLDISYAEKLSRMMHERHALDTNEYSNNHNMCNRIVLAGYREANDNGYSDISLKLSHFYFHNNNIIDLHKIWENNAANAIELDVFINDMKPFENRRTSLANNECASKITFDLHSCLELKILRLTGRCILVKDSASVGTLEFPVCIILNIADPTQCTELPPVLPSITDILLFSVTCSCTWLRSLLSMMLTRNNFYMICWLKNCHLTACGEGEVNTSYTTGNISVKVYQNKHLLISLDDDTGLWEILHGLSMKSLKLDGWESGFRVNHEKSFSQTIASLSKLEELDITMDELTPCLWEALRGLNIKSLTLSSKEWGELHAESLTQSLSSLKRLETLAIVMTGDSPGLWKALHGLNIKSLRLDGWKGEGLRINHSESLTQSLSSLAQMEKLTIHVQKDSPWEALYGLNIKYLNLRIDDNRGELHEESLSQSLSSLMRLQILDIHVAEDITGLWEAFYGLNIKKLRVFCKCRVKYKESLSHLLPSLTRLETLSINAGEACPGLWEALKGLSVKSLTIKGMNEGFELNHTELLSQSLSSLTQLETLGMEVWEHSTGMWEAIHTLNIKTLSLSLWWIQWTDLRTESLSKLLSSLTCLETLNVSVYAKISCPWKALHGLNIKSLRLSLSHFGECKDLQAESLYQSLASLTQLETLSIELDPDSRGLWKGLHCLNIKRLSLKSREWGGLHKELMSLSLSSLTQLDTLCIEMECDNPGLWEAVHGLNIKSLSLSGFWKRTGIDVKHTLSMAKTLASLIHLETLSIDVEHESLGLWEALHGQNIKSLSLSGVRKSSGIDVKHADTFSQLLSSLTQLKTLTLHVHTYIALQVPQSLKYLNIYSDTMLPSKVRELVDSLAIYTHSSGIKLEFGCASSIDPPERIPVQEYIPFQQELAARKNVAMKRFRIYELPDSAGYAMSVRDIGDVDDAASNILEDDVYKRFAKYIDRYIINRISILIEISPGSLS</sequence>
<dbReference type="GO" id="GO:0005524">
    <property type="term" value="F:ATP binding"/>
    <property type="evidence" value="ECO:0007669"/>
    <property type="project" value="UniProtKB-KW"/>
</dbReference>
<reference evidence="6" key="2">
    <citation type="submission" date="2020-11" db="EMBL/GenBank/DDBJ databases">
        <authorList>
            <person name="McCartney M.A."/>
            <person name="Auch B."/>
            <person name="Kono T."/>
            <person name="Mallez S."/>
            <person name="Becker A."/>
            <person name="Gohl D.M."/>
            <person name="Silverstein K.A.T."/>
            <person name="Koren S."/>
            <person name="Bechman K.B."/>
            <person name="Herman A."/>
            <person name="Abrahante J.E."/>
            <person name="Garbe J."/>
        </authorList>
    </citation>
    <scope>NUCLEOTIDE SEQUENCE</scope>
    <source>
        <strain evidence="6">Duluth1</strain>
        <tissue evidence="6">Whole animal</tissue>
    </source>
</reference>
<dbReference type="InterPro" id="IPR032675">
    <property type="entry name" value="LRR_dom_sf"/>
</dbReference>
<dbReference type="InterPro" id="IPR003593">
    <property type="entry name" value="AAA+_ATPase"/>
</dbReference>
<dbReference type="InterPro" id="IPR007111">
    <property type="entry name" value="NACHT_NTPase"/>
</dbReference>